<organism evidence="3 4">
    <name type="scientific">Olivibacter ginsenosidimutans</name>
    <dbReference type="NCBI Taxonomy" id="1176537"/>
    <lineage>
        <taxon>Bacteria</taxon>
        <taxon>Pseudomonadati</taxon>
        <taxon>Bacteroidota</taxon>
        <taxon>Sphingobacteriia</taxon>
        <taxon>Sphingobacteriales</taxon>
        <taxon>Sphingobacteriaceae</taxon>
        <taxon>Olivibacter</taxon>
    </lineage>
</organism>
<dbReference type="SMART" id="SM00849">
    <property type="entry name" value="Lactamase_B"/>
    <property type="match status" value="1"/>
</dbReference>
<dbReference type="Gene3D" id="3.60.15.10">
    <property type="entry name" value="Ribonuclease Z/Hydroxyacylglutathione hydrolase-like"/>
    <property type="match status" value="1"/>
</dbReference>
<dbReference type="InterPro" id="IPR044528">
    <property type="entry name" value="POD-like_MBL-fold"/>
</dbReference>
<protein>
    <submittedName>
        <fullName evidence="3">MBL fold metallo-hydrolase</fullName>
    </submittedName>
</protein>
<dbReference type="InterPro" id="IPR001279">
    <property type="entry name" value="Metallo-B-lactamas"/>
</dbReference>
<dbReference type="Gene3D" id="3.40.250.10">
    <property type="entry name" value="Rhodanese-like domain"/>
    <property type="match status" value="2"/>
</dbReference>
<dbReference type="CDD" id="cd07724">
    <property type="entry name" value="POD-like_MBL-fold"/>
    <property type="match status" value="1"/>
</dbReference>
<reference evidence="4" key="1">
    <citation type="journal article" date="2019" name="Int. J. Syst. Evol. Microbiol.">
        <title>The Global Catalogue of Microorganisms (GCM) 10K type strain sequencing project: providing services to taxonomists for standard genome sequencing and annotation.</title>
        <authorList>
            <consortium name="The Broad Institute Genomics Platform"/>
            <consortium name="The Broad Institute Genome Sequencing Center for Infectious Disease"/>
            <person name="Wu L."/>
            <person name="Ma J."/>
        </authorList>
    </citation>
    <scope>NUCLEOTIDE SEQUENCE [LARGE SCALE GENOMIC DNA]</scope>
    <source>
        <strain evidence="4">JCM 18200</strain>
    </source>
</reference>
<dbReference type="InterPro" id="IPR001763">
    <property type="entry name" value="Rhodanese-like_dom"/>
</dbReference>
<dbReference type="InterPro" id="IPR036873">
    <property type="entry name" value="Rhodanese-like_dom_sf"/>
</dbReference>
<evidence type="ECO:0000259" key="2">
    <source>
        <dbReference type="PROSITE" id="PS50206"/>
    </source>
</evidence>
<feature type="domain" description="Rhodanese" evidence="2">
    <location>
        <begin position="265"/>
        <end position="304"/>
    </location>
</feature>
<feature type="domain" description="Rhodanese" evidence="2">
    <location>
        <begin position="361"/>
        <end position="425"/>
    </location>
</feature>
<name>A0ABP9B9C7_9SPHI</name>
<dbReference type="PROSITE" id="PS50206">
    <property type="entry name" value="RHODANESE_3"/>
    <property type="match status" value="2"/>
</dbReference>
<accession>A0ABP9B9C7</accession>
<dbReference type="CDD" id="cd00158">
    <property type="entry name" value="RHOD"/>
    <property type="match status" value="2"/>
</dbReference>
<evidence type="ECO:0000313" key="3">
    <source>
        <dbReference type="EMBL" id="GAA4792304.1"/>
    </source>
</evidence>
<dbReference type="Pfam" id="PF00753">
    <property type="entry name" value="Lactamase_B"/>
    <property type="match status" value="1"/>
</dbReference>
<dbReference type="EMBL" id="BAABIQ010000032">
    <property type="protein sequence ID" value="GAA4792304.1"/>
    <property type="molecule type" value="Genomic_DNA"/>
</dbReference>
<dbReference type="SUPFAM" id="SSF52821">
    <property type="entry name" value="Rhodanese/Cell cycle control phosphatase"/>
    <property type="match status" value="2"/>
</dbReference>
<keyword evidence="1" id="KW-0479">Metal-binding</keyword>
<dbReference type="SUPFAM" id="SSF56281">
    <property type="entry name" value="Metallo-hydrolase/oxidoreductase"/>
    <property type="match status" value="1"/>
</dbReference>
<dbReference type="PANTHER" id="PTHR43084:SF1">
    <property type="entry name" value="PERSULFIDE DIOXYGENASE ETHE1, MITOCHONDRIAL"/>
    <property type="match status" value="1"/>
</dbReference>
<dbReference type="Proteomes" id="UP001501411">
    <property type="component" value="Unassembled WGS sequence"/>
</dbReference>
<sequence>MHIKQFYDTSLAHASYALVSNHEAVLIDPARDPEPYLAFLRENHAKLIGIIETHPHADFVSSHLELHQRTGAPIYTSKLVGADYPHHNFDDGDSFKVGHQTLGAINTPGHSPDSICVLLADGNGKDLALFTGDTLFVGDVGRPDLREHVGNMQAKADELARAMYHSLRDKIVPLADDVVVYPAHGPGSLCGRSMRNELQSTIGKERQENPALQIKDEKTFIQLLTADQPFIPKYFVHDVALNRLGAAPLADNLAHIIQLDEAVLADEHVLLIDARPAEAFKAGHQEHAINIPDGQKFETWLGSIIAPGESFYLIVGKVEDAPHLLHKIAKIGYETNCKGYIEAPANGQKNPLLDLPFFNQHQDNFTIIDLRNGSELKEGKLFKEALSIPLHRLRESVHLIPEEKPIVVHCAGGYRSAIGSSILASHIHVPVYDLGTAVEEFDMRY</sequence>
<dbReference type="RefSeq" id="WP_345231672.1">
    <property type="nucleotide sequence ID" value="NZ_BAABIQ010000032.1"/>
</dbReference>
<evidence type="ECO:0000256" key="1">
    <source>
        <dbReference type="ARBA" id="ARBA00022723"/>
    </source>
</evidence>
<dbReference type="PANTHER" id="PTHR43084">
    <property type="entry name" value="PERSULFIDE DIOXYGENASE ETHE1"/>
    <property type="match status" value="1"/>
</dbReference>
<proteinExistence type="predicted"/>
<dbReference type="InterPro" id="IPR036866">
    <property type="entry name" value="RibonucZ/Hydroxyglut_hydro"/>
</dbReference>
<evidence type="ECO:0000313" key="4">
    <source>
        <dbReference type="Proteomes" id="UP001501411"/>
    </source>
</evidence>
<comment type="caution">
    <text evidence="3">The sequence shown here is derived from an EMBL/GenBank/DDBJ whole genome shotgun (WGS) entry which is preliminary data.</text>
</comment>
<gene>
    <name evidence="3" type="ORF">GCM10023231_20420</name>
</gene>
<dbReference type="InterPro" id="IPR051682">
    <property type="entry name" value="Mito_Persulfide_Diox"/>
</dbReference>
<keyword evidence="4" id="KW-1185">Reference proteome</keyword>